<dbReference type="InterPro" id="IPR036378">
    <property type="entry name" value="FAS1_dom_sf"/>
</dbReference>
<reference evidence="3" key="1">
    <citation type="submission" date="2022-12" db="EMBL/GenBank/DDBJ databases">
        <authorList>
            <person name="Petersen C."/>
        </authorList>
    </citation>
    <scope>NUCLEOTIDE SEQUENCE</scope>
    <source>
        <strain evidence="3">IBT 3081</strain>
    </source>
</reference>
<evidence type="ECO:0000313" key="3">
    <source>
        <dbReference type="EMBL" id="KAJ5371816.1"/>
    </source>
</evidence>
<dbReference type="Proteomes" id="UP001147752">
    <property type="component" value="Unassembled WGS sequence"/>
</dbReference>
<dbReference type="SUPFAM" id="SSF82153">
    <property type="entry name" value="FAS1 domain"/>
    <property type="match status" value="1"/>
</dbReference>
<dbReference type="EMBL" id="JAPZBT010000002">
    <property type="protein sequence ID" value="KAJ5371816.1"/>
    <property type="molecule type" value="Genomic_DNA"/>
</dbReference>
<accession>A0A9W9VA34</accession>
<dbReference type="Gene3D" id="2.30.180.10">
    <property type="entry name" value="FAS1 domain"/>
    <property type="match status" value="1"/>
</dbReference>
<dbReference type="InterPro" id="IPR000782">
    <property type="entry name" value="FAS1_domain"/>
</dbReference>
<sequence>MLRHGCTRPASLSGVIGSKMAPTRSMGSNRLTTSILFTFILASSASALWGLSSPFPSRQQPLALEHKEHQSIMDKILPGIVQPQKTAPDEDVNSKDSGSPIISDVLPKTKGINIFARLTRDFEPIANRLNNASKNITVLAPRNSAIQALPRKPWENPEDYKKFGEVNAYEGQDGQDRAKRNLQRFVEAHLIPASPWRVGEEVETLAGEKLKWTKEGDKIFIQPGNIEVDSVAEKVHNGEVWILNEVINYRQE</sequence>
<keyword evidence="1" id="KW-0732">Signal</keyword>
<dbReference type="PANTHER" id="PTHR28156">
    <property type="entry name" value="FAS1 DOMAIN-CONTAINING PROTEIN YDR262W"/>
    <property type="match status" value="1"/>
</dbReference>
<dbReference type="PANTHER" id="PTHR28156:SF1">
    <property type="entry name" value="FAS1 DOMAIN-CONTAINING PROTEIN YDR262W"/>
    <property type="match status" value="1"/>
</dbReference>
<dbReference type="OrthoDB" id="5551751at2759"/>
<evidence type="ECO:0000313" key="4">
    <source>
        <dbReference type="Proteomes" id="UP001147752"/>
    </source>
</evidence>
<evidence type="ECO:0000256" key="1">
    <source>
        <dbReference type="ARBA" id="ARBA00022729"/>
    </source>
</evidence>
<feature type="domain" description="FAS1" evidence="2">
    <location>
        <begin position="99"/>
        <end position="247"/>
    </location>
</feature>
<protein>
    <recommendedName>
        <fullName evidence="2">FAS1 domain-containing protein</fullName>
    </recommendedName>
</protein>
<organism evidence="3 4">
    <name type="scientific">Penicillium concentricum</name>
    <dbReference type="NCBI Taxonomy" id="293559"/>
    <lineage>
        <taxon>Eukaryota</taxon>
        <taxon>Fungi</taxon>
        <taxon>Dikarya</taxon>
        <taxon>Ascomycota</taxon>
        <taxon>Pezizomycotina</taxon>
        <taxon>Eurotiomycetes</taxon>
        <taxon>Eurotiomycetidae</taxon>
        <taxon>Eurotiales</taxon>
        <taxon>Aspergillaceae</taxon>
        <taxon>Penicillium</taxon>
    </lineage>
</organism>
<comment type="caution">
    <text evidence="3">The sequence shown here is derived from an EMBL/GenBank/DDBJ whole genome shotgun (WGS) entry which is preliminary data.</text>
</comment>
<proteinExistence type="predicted"/>
<evidence type="ECO:0000259" key="2">
    <source>
        <dbReference type="PROSITE" id="PS50213"/>
    </source>
</evidence>
<dbReference type="RefSeq" id="XP_056577802.1">
    <property type="nucleotide sequence ID" value="XM_056721552.1"/>
</dbReference>
<reference evidence="3" key="2">
    <citation type="journal article" date="2023" name="IMA Fungus">
        <title>Comparative genomic study of the Penicillium genus elucidates a diverse pangenome and 15 lateral gene transfer events.</title>
        <authorList>
            <person name="Petersen C."/>
            <person name="Sorensen T."/>
            <person name="Nielsen M.R."/>
            <person name="Sondergaard T.E."/>
            <person name="Sorensen J.L."/>
            <person name="Fitzpatrick D.A."/>
            <person name="Frisvad J.C."/>
            <person name="Nielsen K.L."/>
        </authorList>
    </citation>
    <scope>NUCLEOTIDE SEQUENCE</scope>
    <source>
        <strain evidence="3">IBT 3081</strain>
    </source>
</reference>
<dbReference type="InterPro" id="IPR040200">
    <property type="entry name" value="Mug57-like"/>
</dbReference>
<dbReference type="PROSITE" id="PS50213">
    <property type="entry name" value="FAS1"/>
    <property type="match status" value="1"/>
</dbReference>
<gene>
    <name evidence="3" type="ORF">N7517_003822</name>
</gene>
<dbReference type="GeneID" id="81460735"/>
<dbReference type="AlphaFoldDB" id="A0A9W9VA34"/>
<keyword evidence="4" id="KW-1185">Reference proteome</keyword>
<name>A0A9W9VA34_9EURO</name>
<dbReference type="Pfam" id="PF02469">
    <property type="entry name" value="Fasciclin"/>
    <property type="match status" value="1"/>
</dbReference>